<gene>
    <name evidence="1" type="ORF">GCM10022224_086580</name>
</gene>
<proteinExistence type="predicted"/>
<organism evidence="1 2">
    <name type="scientific">Nonomuraea antimicrobica</name>
    <dbReference type="NCBI Taxonomy" id="561173"/>
    <lineage>
        <taxon>Bacteria</taxon>
        <taxon>Bacillati</taxon>
        <taxon>Actinomycetota</taxon>
        <taxon>Actinomycetes</taxon>
        <taxon>Streptosporangiales</taxon>
        <taxon>Streptosporangiaceae</taxon>
        <taxon>Nonomuraea</taxon>
    </lineage>
</organism>
<evidence type="ECO:0000313" key="1">
    <source>
        <dbReference type="EMBL" id="GAA3707694.1"/>
    </source>
</evidence>
<dbReference type="SUPFAM" id="SSF54593">
    <property type="entry name" value="Glyoxalase/Bleomycin resistance protein/Dihydroxybiphenyl dioxygenase"/>
    <property type="match status" value="1"/>
</dbReference>
<reference evidence="2" key="1">
    <citation type="journal article" date="2019" name="Int. J. Syst. Evol. Microbiol.">
        <title>The Global Catalogue of Microorganisms (GCM) 10K type strain sequencing project: providing services to taxonomists for standard genome sequencing and annotation.</title>
        <authorList>
            <consortium name="The Broad Institute Genomics Platform"/>
            <consortium name="The Broad Institute Genome Sequencing Center for Infectious Disease"/>
            <person name="Wu L."/>
            <person name="Ma J."/>
        </authorList>
    </citation>
    <scope>NUCLEOTIDE SEQUENCE [LARGE SCALE GENOMIC DNA]</scope>
    <source>
        <strain evidence="2">JCM 16904</strain>
    </source>
</reference>
<keyword evidence="2" id="KW-1185">Reference proteome</keyword>
<dbReference type="Proteomes" id="UP001500902">
    <property type="component" value="Unassembled WGS sequence"/>
</dbReference>
<accession>A0ABP7DMM4</accession>
<dbReference type="InterPro" id="IPR029068">
    <property type="entry name" value="Glyas_Bleomycin-R_OHBP_Dase"/>
</dbReference>
<evidence type="ECO:0008006" key="3">
    <source>
        <dbReference type="Google" id="ProtNLM"/>
    </source>
</evidence>
<comment type="caution">
    <text evidence="1">The sequence shown here is derived from an EMBL/GenBank/DDBJ whole genome shotgun (WGS) entry which is preliminary data.</text>
</comment>
<dbReference type="Gene3D" id="3.10.180.10">
    <property type="entry name" value="2,3-Dihydroxybiphenyl 1,2-Dioxygenase, domain 1"/>
    <property type="match status" value="1"/>
</dbReference>
<sequence length="91" mass="10005">MVIYTGRLEECREFYTSLGLEFEAEQHGDGPPHYAAVLHDGLVIELYPGGPERRTGALRLAFEVDGLSGGAPGRQVLRDPDGRPVEVLVRE</sequence>
<name>A0ABP7DMM4_9ACTN</name>
<protein>
    <recommendedName>
        <fullName evidence="3">VOC domain-containing protein</fullName>
    </recommendedName>
</protein>
<dbReference type="EMBL" id="BAAAZP010000192">
    <property type="protein sequence ID" value="GAA3707694.1"/>
    <property type="molecule type" value="Genomic_DNA"/>
</dbReference>
<evidence type="ECO:0000313" key="2">
    <source>
        <dbReference type="Proteomes" id="UP001500902"/>
    </source>
</evidence>